<gene>
    <name evidence="6" type="ORF">GNE07_25035</name>
</gene>
<dbReference type="EC" id="1.1.1.58" evidence="6"/>
<accession>A0AAW9WNP2</accession>
<dbReference type="PANTHER" id="PTHR30524:SF0">
    <property type="entry name" value="ALTRONATE OXIDOREDUCTASE-RELATED"/>
    <property type="match status" value="1"/>
</dbReference>
<protein>
    <submittedName>
        <fullName evidence="6">Tagaturonate reductase</fullName>
        <ecNumber evidence="6">1.1.1.58</ecNumber>
    </submittedName>
</protein>
<dbReference type="InterPro" id="IPR036291">
    <property type="entry name" value="NAD(P)-bd_dom_sf"/>
</dbReference>
<organism evidence="6 7">
    <name type="scientific">Hungatella hathewayi</name>
    <dbReference type="NCBI Taxonomy" id="154046"/>
    <lineage>
        <taxon>Bacteria</taxon>
        <taxon>Bacillati</taxon>
        <taxon>Bacillota</taxon>
        <taxon>Clostridia</taxon>
        <taxon>Lachnospirales</taxon>
        <taxon>Lachnospiraceae</taxon>
        <taxon>Hungatella</taxon>
    </lineage>
</organism>
<dbReference type="GO" id="GO:0008926">
    <property type="term" value="F:mannitol-1-phosphate 5-dehydrogenase activity"/>
    <property type="evidence" value="ECO:0007669"/>
    <property type="project" value="UniProtKB-EC"/>
</dbReference>
<dbReference type="PANTHER" id="PTHR30524">
    <property type="entry name" value="MANNITOL-1-PHOSPHATE 5-DEHYDROGENASE"/>
    <property type="match status" value="1"/>
</dbReference>
<evidence type="ECO:0000256" key="2">
    <source>
        <dbReference type="ARBA" id="ARBA00023027"/>
    </source>
</evidence>
<comment type="catalytic activity">
    <reaction evidence="3">
        <text>D-mannitol 1-phosphate + NAD(+) = beta-D-fructose 6-phosphate + NADH + H(+)</text>
        <dbReference type="Rhea" id="RHEA:19661"/>
        <dbReference type="ChEBI" id="CHEBI:15378"/>
        <dbReference type="ChEBI" id="CHEBI:57540"/>
        <dbReference type="ChEBI" id="CHEBI:57634"/>
        <dbReference type="ChEBI" id="CHEBI:57945"/>
        <dbReference type="ChEBI" id="CHEBI:61381"/>
        <dbReference type="EC" id="1.1.1.17"/>
    </reaction>
</comment>
<dbReference type="GO" id="GO:0005829">
    <property type="term" value="C:cytosol"/>
    <property type="evidence" value="ECO:0007669"/>
    <property type="project" value="TreeGrafter"/>
</dbReference>
<dbReference type="SUPFAM" id="SSF51735">
    <property type="entry name" value="NAD(P)-binding Rossmann-fold domains"/>
    <property type="match status" value="1"/>
</dbReference>
<dbReference type="GO" id="GO:0009026">
    <property type="term" value="F:tagaturonate reductase activity"/>
    <property type="evidence" value="ECO:0007669"/>
    <property type="project" value="UniProtKB-EC"/>
</dbReference>
<comment type="caution">
    <text evidence="6">The sequence shown here is derived from an EMBL/GenBank/DDBJ whole genome shotgun (WGS) entry which is preliminary data.</text>
</comment>
<dbReference type="SUPFAM" id="SSF48179">
    <property type="entry name" value="6-phosphogluconate dehydrogenase C-terminal domain-like"/>
    <property type="match status" value="1"/>
</dbReference>
<evidence type="ECO:0000313" key="6">
    <source>
        <dbReference type="EMBL" id="MUB66288.1"/>
    </source>
</evidence>
<evidence type="ECO:0000313" key="7">
    <source>
        <dbReference type="Proteomes" id="UP000434223"/>
    </source>
</evidence>
<dbReference type="InterPro" id="IPR008927">
    <property type="entry name" value="6-PGluconate_DH-like_C_sf"/>
</dbReference>
<keyword evidence="1 6" id="KW-0560">Oxidoreductase</keyword>
<dbReference type="NCBIfam" id="NF002969">
    <property type="entry name" value="PRK03643.1"/>
    <property type="match status" value="1"/>
</dbReference>
<dbReference type="EMBL" id="WNME01000024">
    <property type="protein sequence ID" value="MUB66288.1"/>
    <property type="molecule type" value="Genomic_DNA"/>
</dbReference>
<dbReference type="InterPro" id="IPR013131">
    <property type="entry name" value="Mannitol_DH_N"/>
</dbReference>
<sequence>MEKLCYETLEKQGYDGYLLKDAPERVLQFGEGNFLRAFVDYFIDMMNEKADFNSKVVLCQPIAPGLADMINEQEGLYTLFLRGFENGKKVNDKRVISCVSRCLNPYKDYDAVLACAKNPDLRFIACNTTEAGITYDPACSFTDVPADSYPGKLTQFLYKRFETFGKEPGKGFVILSCELIDNNGKELEKCVLQYAEKWKLGEEFTSWIKQENIFCSTLVDRIVTGYPRNEAASICEELGYQDNIIDTGEVFGFWVIEGPESLKKELPFEKAGLPVLITDDHKPYKQRKVRILNGAHTSFVLGAYLAGQDIVRDCMEDEVICGFMNKTIYDEIIPTLTLPREELMSFAASVTERFKNPFIDHALLAISLNSTSKWKARVMPSLKGYIANTGRLPECITASFAFYIAFYRGTELTEEGLTAARPAGNEYTVKDDRPILQFYYDHRNDDVKTLVHAVCVNEEFWGEDLSAIAGFEDAVAGYVAAIEKKGAYEVMKSCLDKEA</sequence>
<dbReference type="Gene3D" id="1.10.1040.10">
    <property type="entry name" value="N-(1-d-carboxylethyl)-l-norvaline Dehydrogenase, domain 2"/>
    <property type="match status" value="1"/>
</dbReference>
<evidence type="ECO:0000259" key="4">
    <source>
        <dbReference type="Pfam" id="PF01232"/>
    </source>
</evidence>
<feature type="domain" description="Mannitol dehydrogenase N-terminal" evidence="4">
    <location>
        <begin position="25"/>
        <end position="269"/>
    </location>
</feature>
<dbReference type="Pfam" id="PF08125">
    <property type="entry name" value="Mannitol_dh_C"/>
    <property type="match status" value="1"/>
</dbReference>
<dbReference type="AlphaFoldDB" id="A0AAW9WNP2"/>
<dbReference type="GO" id="GO:0019592">
    <property type="term" value="P:mannitol catabolic process"/>
    <property type="evidence" value="ECO:0007669"/>
    <property type="project" value="TreeGrafter"/>
</dbReference>
<proteinExistence type="predicted"/>
<dbReference type="InterPro" id="IPR013118">
    <property type="entry name" value="Mannitol_DH_C"/>
</dbReference>
<reference evidence="6 7" key="1">
    <citation type="submission" date="2019-09" db="EMBL/GenBank/DDBJ databases">
        <title>Draft genome sequencing of Hungatella hathewayi 123Y-2.</title>
        <authorList>
            <person name="Lv Q."/>
            <person name="Li S."/>
        </authorList>
    </citation>
    <scope>NUCLEOTIDE SEQUENCE [LARGE SCALE GENOMIC DNA]</scope>
    <source>
        <strain evidence="6 7">123Y-2</strain>
    </source>
</reference>
<dbReference type="Gene3D" id="3.40.50.720">
    <property type="entry name" value="NAD(P)-binding Rossmann-like Domain"/>
    <property type="match status" value="1"/>
</dbReference>
<dbReference type="GO" id="GO:0019698">
    <property type="term" value="P:D-galacturonate catabolic process"/>
    <property type="evidence" value="ECO:0007669"/>
    <property type="project" value="TreeGrafter"/>
</dbReference>
<evidence type="ECO:0000256" key="3">
    <source>
        <dbReference type="ARBA" id="ARBA00048615"/>
    </source>
</evidence>
<evidence type="ECO:0000256" key="1">
    <source>
        <dbReference type="ARBA" id="ARBA00023002"/>
    </source>
</evidence>
<name>A0AAW9WNP2_9FIRM</name>
<dbReference type="Proteomes" id="UP000434223">
    <property type="component" value="Unassembled WGS sequence"/>
</dbReference>
<keyword evidence="2" id="KW-0520">NAD</keyword>
<dbReference type="RefSeq" id="WP_055651487.1">
    <property type="nucleotide sequence ID" value="NZ_CZAZ01000029.1"/>
</dbReference>
<dbReference type="InterPro" id="IPR013328">
    <property type="entry name" value="6PGD_dom2"/>
</dbReference>
<evidence type="ECO:0000259" key="5">
    <source>
        <dbReference type="Pfam" id="PF08125"/>
    </source>
</evidence>
<dbReference type="Pfam" id="PF01232">
    <property type="entry name" value="Mannitol_dh"/>
    <property type="match status" value="1"/>
</dbReference>
<feature type="domain" description="Mannitol dehydrogenase C-terminal" evidence="5">
    <location>
        <begin position="282"/>
        <end position="477"/>
    </location>
</feature>